<dbReference type="EMBL" id="JARK01001437">
    <property type="protein sequence ID" value="EYC02228.1"/>
    <property type="molecule type" value="Genomic_DNA"/>
</dbReference>
<dbReference type="PANTHER" id="PTHR15960:SF5">
    <property type="entry name" value="LD44032P"/>
    <property type="match status" value="1"/>
</dbReference>
<comment type="caution">
    <text evidence="3">The sequence shown here is derived from an EMBL/GenBank/DDBJ whole genome shotgun (WGS) entry which is preliminary data.</text>
</comment>
<keyword evidence="4" id="KW-1185">Reference proteome</keyword>
<proteinExistence type="predicted"/>
<dbReference type="InterPro" id="IPR042575">
    <property type="entry name" value="UBAP1_C"/>
</dbReference>
<feature type="domain" description="UBA" evidence="2">
    <location>
        <begin position="321"/>
        <end position="368"/>
    </location>
</feature>
<dbReference type="InterPro" id="IPR015940">
    <property type="entry name" value="UBA"/>
</dbReference>
<dbReference type="Proteomes" id="UP000024635">
    <property type="component" value="Unassembled WGS sequence"/>
</dbReference>
<dbReference type="Gene3D" id="1.20.120.1920">
    <property type="entry name" value="UBAP1 SOUBA domain"/>
    <property type="match status" value="1"/>
</dbReference>
<evidence type="ECO:0000259" key="2">
    <source>
        <dbReference type="PROSITE" id="PS50030"/>
    </source>
</evidence>
<reference evidence="4" key="1">
    <citation type="journal article" date="2015" name="Nat. Genet.">
        <title>The genome and transcriptome of the zoonotic hookworm Ancylostoma ceylanicum identify infection-specific gene families.</title>
        <authorList>
            <person name="Schwarz E.M."/>
            <person name="Hu Y."/>
            <person name="Antoshechkin I."/>
            <person name="Miller M.M."/>
            <person name="Sternberg P.W."/>
            <person name="Aroian R.V."/>
        </authorList>
    </citation>
    <scope>NUCLEOTIDE SEQUENCE</scope>
    <source>
        <strain evidence="4">HY135</strain>
    </source>
</reference>
<evidence type="ECO:0000256" key="1">
    <source>
        <dbReference type="SAM" id="MobiDB-lite"/>
    </source>
</evidence>
<dbReference type="GO" id="GO:0043130">
    <property type="term" value="F:ubiquitin binding"/>
    <property type="evidence" value="ECO:0007669"/>
    <property type="project" value="InterPro"/>
</dbReference>
<organism evidence="3 4">
    <name type="scientific">Ancylostoma ceylanicum</name>
    <dbReference type="NCBI Taxonomy" id="53326"/>
    <lineage>
        <taxon>Eukaryota</taxon>
        <taxon>Metazoa</taxon>
        <taxon>Ecdysozoa</taxon>
        <taxon>Nematoda</taxon>
        <taxon>Chromadorea</taxon>
        <taxon>Rhabditida</taxon>
        <taxon>Rhabditina</taxon>
        <taxon>Rhabditomorpha</taxon>
        <taxon>Strongyloidea</taxon>
        <taxon>Ancylostomatidae</taxon>
        <taxon>Ancylostomatinae</taxon>
        <taxon>Ancylostoma</taxon>
    </lineage>
</organism>
<accession>A0A016THZ8</accession>
<dbReference type="GO" id="GO:0043162">
    <property type="term" value="P:ubiquitin-dependent protein catabolic process via the multivesicular body sorting pathway"/>
    <property type="evidence" value="ECO:0007669"/>
    <property type="project" value="InterPro"/>
</dbReference>
<sequence length="369" mass="40143">MSYSNTYQDYLRDIPMEIGRRFYPPPIINLPTLVLPQAPRDVQFQYAFDAERRARQQFDEANSVPEAKPEPPPRNPVNGVASTDSPTPSATSLISKSSSGFYALQEVLQPCAAPPAPATTSQPQQSTVKAVSFEEFEGRGTVFDELEWRTIDDKLALSQILGNVSLESRPQSTPAANSTPAAQDVGLTPLHSLTNGAKSATISSIPPYPVLDFGVRPKSEEPSVMLNSTGNLGVAAFSKPVSSGPPPINHTVSSVSSHHESPLRVRLLTKGYRENLVNVAMERLPRERLPHIEYYMKGMSILEKKGVDVAKTVTFLLDSCLTDKQAVIQRAQTAEQLIGMGFSAEQVFPALLSSKGDRVKALDTLLGAR</sequence>
<gene>
    <name evidence="3" type="primary">Acey_s0101.g3379</name>
    <name evidence="3" type="synonym">Acey-Y51F10.10</name>
    <name evidence="3" type="ORF">Y032_0101g3379</name>
</gene>
<dbReference type="PROSITE" id="PS50030">
    <property type="entry name" value="UBA"/>
    <property type="match status" value="1"/>
</dbReference>
<dbReference type="SUPFAM" id="SSF46934">
    <property type="entry name" value="UBA-like"/>
    <property type="match status" value="1"/>
</dbReference>
<dbReference type="OrthoDB" id="5824432at2759"/>
<dbReference type="InterPro" id="IPR038870">
    <property type="entry name" value="UBAP1"/>
</dbReference>
<dbReference type="InterPro" id="IPR009060">
    <property type="entry name" value="UBA-like_sf"/>
</dbReference>
<name>A0A016THZ8_9BILA</name>
<feature type="region of interest" description="Disordered" evidence="1">
    <location>
        <begin position="58"/>
        <end position="94"/>
    </location>
</feature>
<evidence type="ECO:0000313" key="4">
    <source>
        <dbReference type="Proteomes" id="UP000024635"/>
    </source>
</evidence>
<dbReference type="SMART" id="SM00165">
    <property type="entry name" value="UBA"/>
    <property type="match status" value="1"/>
</dbReference>
<feature type="region of interest" description="Disordered" evidence="1">
    <location>
        <begin position="168"/>
        <end position="190"/>
    </location>
</feature>
<dbReference type="PANTHER" id="PTHR15960">
    <property type="entry name" value="LD44032P"/>
    <property type="match status" value="1"/>
</dbReference>
<feature type="compositionally biased region" description="Polar residues" evidence="1">
    <location>
        <begin position="168"/>
        <end position="181"/>
    </location>
</feature>
<dbReference type="AlphaFoldDB" id="A0A016THZ8"/>
<dbReference type="GO" id="GO:0000813">
    <property type="term" value="C:ESCRT I complex"/>
    <property type="evidence" value="ECO:0007669"/>
    <property type="project" value="InterPro"/>
</dbReference>
<feature type="compositionally biased region" description="Low complexity" evidence="1">
    <location>
        <begin position="76"/>
        <end position="92"/>
    </location>
</feature>
<evidence type="ECO:0000313" key="3">
    <source>
        <dbReference type="EMBL" id="EYC02228.1"/>
    </source>
</evidence>
<dbReference type="STRING" id="53326.A0A016THZ8"/>
<protein>
    <recommendedName>
        <fullName evidence="2">UBA domain-containing protein</fullName>
    </recommendedName>
</protein>